<proteinExistence type="predicted"/>
<dbReference type="GeneID" id="81619963"/>
<keyword evidence="2" id="KW-1185">Reference proteome</keyword>
<dbReference type="EMBL" id="JAPWDQ010000001">
    <property type="protein sequence ID" value="KAJ5494994.1"/>
    <property type="molecule type" value="Genomic_DNA"/>
</dbReference>
<dbReference type="Proteomes" id="UP001148312">
    <property type="component" value="Unassembled WGS sequence"/>
</dbReference>
<dbReference type="AlphaFoldDB" id="A0A9X0C2F0"/>
<reference evidence="1" key="1">
    <citation type="submission" date="2022-12" db="EMBL/GenBank/DDBJ databases">
        <authorList>
            <person name="Petersen C."/>
        </authorList>
    </citation>
    <scope>NUCLEOTIDE SEQUENCE</scope>
    <source>
        <strain evidence="1">IBT 30728</strain>
    </source>
</reference>
<dbReference type="RefSeq" id="XP_056794007.1">
    <property type="nucleotide sequence ID" value="XM_056929714.1"/>
</dbReference>
<name>A0A9X0C2F0_9EURO</name>
<sequence>MSLWNIVNPLRPDSIFHAMTPALQQIPLPLPKRSNQWHITRFGDHMHLITVNESPYLHAASALSVIMNFLDQQLTYGQMQLFMSLYSWSVSGSALWERPGRTTAALFVVRDDGAKRLVGWIKSKDRVSR</sequence>
<gene>
    <name evidence="1" type="ORF">N7539_000110</name>
</gene>
<organism evidence="1 2">
    <name type="scientific">Penicillium diatomitis</name>
    <dbReference type="NCBI Taxonomy" id="2819901"/>
    <lineage>
        <taxon>Eukaryota</taxon>
        <taxon>Fungi</taxon>
        <taxon>Dikarya</taxon>
        <taxon>Ascomycota</taxon>
        <taxon>Pezizomycotina</taxon>
        <taxon>Eurotiomycetes</taxon>
        <taxon>Eurotiomycetidae</taxon>
        <taxon>Eurotiales</taxon>
        <taxon>Aspergillaceae</taxon>
        <taxon>Penicillium</taxon>
    </lineage>
</organism>
<accession>A0A9X0C2F0</accession>
<comment type="caution">
    <text evidence="1">The sequence shown here is derived from an EMBL/GenBank/DDBJ whole genome shotgun (WGS) entry which is preliminary data.</text>
</comment>
<evidence type="ECO:0000313" key="1">
    <source>
        <dbReference type="EMBL" id="KAJ5494994.1"/>
    </source>
</evidence>
<reference evidence="1" key="2">
    <citation type="journal article" date="2023" name="IMA Fungus">
        <title>Comparative genomic study of the Penicillium genus elucidates a diverse pangenome and 15 lateral gene transfer events.</title>
        <authorList>
            <person name="Petersen C."/>
            <person name="Sorensen T."/>
            <person name="Nielsen M.R."/>
            <person name="Sondergaard T.E."/>
            <person name="Sorensen J.L."/>
            <person name="Fitzpatrick D.A."/>
            <person name="Frisvad J.C."/>
            <person name="Nielsen K.L."/>
        </authorList>
    </citation>
    <scope>NUCLEOTIDE SEQUENCE</scope>
    <source>
        <strain evidence="1">IBT 30728</strain>
    </source>
</reference>
<evidence type="ECO:0000313" key="2">
    <source>
        <dbReference type="Proteomes" id="UP001148312"/>
    </source>
</evidence>
<protein>
    <submittedName>
        <fullName evidence="1">Uncharacterized protein</fullName>
    </submittedName>
</protein>